<dbReference type="STRING" id="40998.A0A2P7YEB3"/>
<dbReference type="GO" id="GO:0005840">
    <property type="term" value="C:ribosome"/>
    <property type="evidence" value="ECO:0007669"/>
    <property type="project" value="UniProtKB-KW"/>
</dbReference>
<name>A0A2P7YEB3_9PEZI</name>
<dbReference type="GO" id="GO:0006412">
    <property type="term" value="P:translation"/>
    <property type="evidence" value="ECO:0007669"/>
    <property type="project" value="InterPro"/>
</dbReference>
<dbReference type="InterPro" id="IPR008991">
    <property type="entry name" value="Translation_prot_SH3-like_sf"/>
</dbReference>
<dbReference type="SMART" id="SM00739">
    <property type="entry name" value="KOW"/>
    <property type="match status" value="1"/>
</dbReference>
<protein>
    <submittedName>
        <fullName evidence="6">Ribosomal protein L24</fullName>
    </submittedName>
</protein>
<evidence type="ECO:0000256" key="3">
    <source>
        <dbReference type="ARBA" id="ARBA00023274"/>
    </source>
</evidence>
<dbReference type="Proteomes" id="UP000243723">
    <property type="component" value="Unassembled WGS sequence"/>
</dbReference>
<dbReference type="GO" id="GO:0003735">
    <property type="term" value="F:structural constituent of ribosome"/>
    <property type="evidence" value="ECO:0007669"/>
    <property type="project" value="InterPro"/>
</dbReference>
<evidence type="ECO:0000256" key="2">
    <source>
        <dbReference type="ARBA" id="ARBA00022980"/>
    </source>
</evidence>
<dbReference type="GO" id="GO:0003723">
    <property type="term" value="F:RNA binding"/>
    <property type="evidence" value="ECO:0007669"/>
    <property type="project" value="InterPro"/>
</dbReference>
<gene>
    <name evidence="6" type="ORF">B9Z65_8638</name>
</gene>
<evidence type="ECO:0000313" key="6">
    <source>
        <dbReference type="EMBL" id="PSK34312.1"/>
    </source>
</evidence>
<evidence type="ECO:0000256" key="4">
    <source>
        <dbReference type="SAM" id="MobiDB-lite"/>
    </source>
</evidence>
<keyword evidence="3" id="KW-0687">Ribonucleoprotein</keyword>
<dbReference type="InterPro" id="IPR005824">
    <property type="entry name" value="KOW"/>
</dbReference>
<dbReference type="InterPro" id="IPR003256">
    <property type="entry name" value="Ribosomal_uL24"/>
</dbReference>
<reference evidence="6 7" key="1">
    <citation type="submission" date="2017-05" db="EMBL/GenBank/DDBJ databases">
        <title>Draft genome sequence of Elsinoe australis.</title>
        <authorList>
            <person name="Cheng Q."/>
        </authorList>
    </citation>
    <scope>NUCLEOTIDE SEQUENCE [LARGE SCALE GENOMIC DNA]</scope>
    <source>
        <strain evidence="6 7">NL1</strain>
    </source>
</reference>
<feature type="domain" description="KOW" evidence="5">
    <location>
        <begin position="105"/>
        <end position="132"/>
    </location>
</feature>
<comment type="similarity">
    <text evidence="1">Belongs to the universal ribosomal protein uL24 family.</text>
</comment>
<dbReference type="InterPro" id="IPR014722">
    <property type="entry name" value="Rib_uL2_dom2"/>
</dbReference>
<keyword evidence="7" id="KW-1185">Reference proteome</keyword>
<dbReference type="AlphaFoldDB" id="A0A2P7YEB3"/>
<keyword evidence="2 6" id="KW-0689">Ribosomal protein</keyword>
<comment type="caution">
    <text evidence="6">The sequence shown here is derived from an EMBL/GenBank/DDBJ whole genome shotgun (WGS) entry which is preliminary data.</text>
</comment>
<dbReference type="Gene3D" id="2.30.30.30">
    <property type="match status" value="1"/>
</dbReference>
<evidence type="ECO:0000313" key="7">
    <source>
        <dbReference type="Proteomes" id="UP000243723"/>
    </source>
</evidence>
<dbReference type="CDD" id="cd06089">
    <property type="entry name" value="KOW_RPL26"/>
    <property type="match status" value="1"/>
</dbReference>
<dbReference type="Pfam" id="PF22682">
    <property type="entry name" value="Ribosomal_uL24m-like"/>
    <property type="match status" value="1"/>
</dbReference>
<sequence length="353" mass="40414">MEAPLQRILARATRAKRNAAKRLKNQKLEVFKDQKANWKMSSRFRDEEIRSHYKREARNRREDWDAGPRLIPRRDIGVNRTAFGTISRNLDYPPVLPEPWRTKPMFAVGDRVVLLKGADKGKIGKVKSVETERQIVEVEGLNRFNYVVPEWMAQEDKQNYTPTVYSERAILWDDVKLVTRVTDQAGLTRDVIVEQMEVRKGKGKDADERGERWIPGLEKRIAWPDKNKTPEEEEAEDTDSDTLRLTVDEATFTPTLQRPPMPPSVLDELRGKYSKFRTRHDPEYIAQKEAEAASIQQRKQGLKILGMTPMEKSAAEYRASRPGPAPLSKEQLAAIGEVIARRKAQAGKPSSAS</sequence>
<evidence type="ECO:0000256" key="1">
    <source>
        <dbReference type="ARBA" id="ARBA00010618"/>
    </source>
</evidence>
<proteinExistence type="inferred from homology"/>
<dbReference type="PANTHER" id="PTHR12903">
    <property type="entry name" value="MITOCHONDRIAL RIBOSOMAL PROTEIN L24"/>
    <property type="match status" value="1"/>
</dbReference>
<dbReference type="OrthoDB" id="359154at2759"/>
<dbReference type="SUPFAM" id="SSF50104">
    <property type="entry name" value="Translation proteins SH3-like domain"/>
    <property type="match status" value="1"/>
</dbReference>
<feature type="region of interest" description="Disordered" evidence="4">
    <location>
        <begin position="222"/>
        <end position="267"/>
    </location>
</feature>
<evidence type="ECO:0000259" key="5">
    <source>
        <dbReference type="SMART" id="SM00739"/>
    </source>
</evidence>
<organism evidence="6 7">
    <name type="scientific">Elsinoe australis</name>
    <dbReference type="NCBI Taxonomy" id="40998"/>
    <lineage>
        <taxon>Eukaryota</taxon>
        <taxon>Fungi</taxon>
        <taxon>Dikarya</taxon>
        <taxon>Ascomycota</taxon>
        <taxon>Pezizomycotina</taxon>
        <taxon>Dothideomycetes</taxon>
        <taxon>Dothideomycetidae</taxon>
        <taxon>Myriangiales</taxon>
        <taxon>Elsinoaceae</taxon>
        <taxon>Elsinoe</taxon>
    </lineage>
</organism>
<dbReference type="EMBL" id="NHZQ01000447">
    <property type="protein sequence ID" value="PSK34312.1"/>
    <property type="molecule type" value="Genomic_DNA"/>
</dbReference>
<feature type="compositionally biased region" description="Acidic residues" evidence="4">
    <location>
        <begin position="231"/>
        <end position="240"/>
    </location>
</feature>
<accession>A0A2P7YEB3</accession>
<dbReference type="GO" id="GO:1990904">
    <property type="term" value="C:ribonucleoprotein complex"/>
    <property type="evidence" value="ECO:0007669"/>
    <property type="project" value="UniProtKB-KW"/>
</dbReference>
<dbReference type="InterPro" id="IPR041988">
    <property type="entry name" value="Ribosomal_uL24_KOW"/>
</dbReference>